<name>A0A1A9BH08_9ACTN</name>
<dbReference type="STRING" id="946078.GA0070622_5567"/>
<evidence type="ECO:0000313" key="1">
    <source>
        <dbReference type="EMBL" id="SBT68463.1"/>
    </source>
</evidence>
<accession>A0A1A9BH08</accession>
<dbReference type="RefSeq" id="WP_091581071.1">
    <property type="nucleotide sequence ID" value="NZ_FLRH01000004.1"/>
</dbReference>
<proteinExistence type="predicted"/>
<organism evidence="1 2">
    <name type="scientific">Micromonospora sediminicola</name>
    <dbReference type="NCBI Taxonomy" id="946078"/>
    <lineage>
        <taxon>Bacteria</taxon>
        <taxon>Bacillati</taxon>
        <taxon>Actinomycetota</taxon>
        <taxon>Actinomycetes</taxon>
        <taxon>Micromonosporales</taxon>
        <taxon>Micromonosporaceae</taxon>
        <taxon>Micromonospora</taxon>
    </lineage>
</organism>
<keyword evidence="2" id="KW-1185">Reference proteome</keyword>
<dbReference type="Proteomes" id="UP000199558">
    <property type="component" value="Unassembled WGS sequence"/>
</dbReference>
<dbReference type="OrthoDB" id="4293577at2"/>
<gene>
    <name evidence="1" type="ORF">GA0070622_5567</name>
</gene>
<evidence type="ECO:0000313" key="2">
    <source>
        <dbReference type="Proteomes" id="UP000199558"/>
    </source>
</evidence>
<sequence length="134" mass="13432">MPSPRSRRGTTGQPTPSVQEVARVDTEINSCSPAGLPATARVLFAVVDANGTLVRGLGATSATRLAAGMYQVAFDQDVAGAAYVGTVGPATGGGLAPQGVITVAPRTGIANAVFVETHAPSGHADRPFHLAVLA</sequence>
<protein>
    <submittedName>
        <fullName evidence="1">Uncharacterized protein</fullName>
    </submittedName>
</protein>
<reference evidence="2" key="1">
    <citation type="submission" date="2016-06" db="EMBL/GenBank/DDBJ databases">
        <authorList>
            <person name="Varghese N."/>
            <person name="Submissions Spin"/>
        </authorList>
    </citation>
    <scope>NUCLEOTIDE SEQUENCE [LARGE SCALE GENOMIC DNA]</scope>
    <source>
        <strain evidence="2">DSM 45794</strain>
    </source>
</reference>
<dbReference type="AlphaFoldDB" id="A0A1A9BH08"/>
<dbReference type="EMBL" id="FLRH01000004">
    <property type="protein sequence ID" value="SBT68463.1"/>
    <property type="molecule type" value="Genomic_DNA"/>
</dbReference>